<gene>
    <name evidence="1" type="ORF">RWD45_12790</name>
</gene>
<evidence type="ECO:0000313" key="1">
    <source>
        <dbReference type="EMBL" id="MDY0409283.1"/>
    </source>
</evidence>
<sequence length="44" mass="5543">MRTIWEIVNIKWIHCYLIWYMDIHEAEKSKWLNEKVRLEVSHLS</sequence>
<reference evidence="1 2" key="1">
    <citation type="submission" date="2023-10" db="EMBL/GenBank/DDBJ databases">
        <title>Virgibacillus soli CC-YMP-6 genome.</title>
        <authorList>
            <person name="Miliotis G."/>
            <person name="Sengupta P."/>
            <person name="Hameed A."/>
            <person name="Chuvochina M."/>
            <person name="Mcdonagh F."/>
            <person name="Simpson A.C."/>
            <person name="Singh N.K."/>
            <person name="Rekha P.D."/>
            <person name="Raman K."/>
            <person name="Hugenholtz P."/>
            <person name="Venkateswaran K."/>
        </authorList>
    </citation>
    <scope>NUCLEOTIDE SEQUENCE [LARGE SCALE GENOMIC DNA]</scope>
    <source>
        <strain evidence="1 2">CC-YMP-6</strain>
    </source>
</reference>
<dbReference type="RefSeq" id="WP_320380083.1">
    <property type="nucleotide sequence ID" value="NZ_JAWDIQ010000002.1"/>
</dbReference>
<accession>A0ABU5CV46</accession>
<comment type="caution">
    <text evidence="1">The sequence shown here is derived from an EMBL/GenBank/DDBJ whole genome shotgun (WGS) entry which is preliminary data.</text>
</comment>
<evidence type="ECO:0000313" key="2">
    <source>
        <dbReference type="Proteomes" id="UP001275315"/>
    </source>
</evidence>
<keyword evidence="2" id="KW-1185">Reference proteome</keyword>
<dbReference type="Proteomes" id="UP001275315">
    <property type="component" value="Unassembled WGS sequence"/>
</dbReference>
<name>A0ABU5CV46_9BACI</name>
<proteinExistence type="predicted"/>
<organism evidence="1 2">
    <name type="scientific">Paracerasibacillus soli</name>
    <dbReference type="NCBI Taxonomy" id="480284"/>
    <lineage>
        <taxon>Bacteria</taxon>
        <taxon>Bacillati</taxon>
        <taxon>Bacillota</taxon>
        <taxon>Bacilli</taxon>
        <taxon>Bacillales</taxon>
        <taxon>Bacillaceae</taxon>
        <taxon>Paracerasibacillus</taxon>
    </lineage>
</organism>
<protein>
    <submittedName>
        <fullName evidence="1">Uncharacterized protein</fullName>
    </submittedName>
</protein>
<dbReference type="EMBL" id="JAWDIQ010000002">
    <property type="protein sequence ID" value="MDY0409283.1"/>
    <property type="molecule type" value="Genomic_DNA"/>
</dbReference>